<dbReference type="Gene3D" id="1.10.3720.10">
    <property type="entry name" value="MetI-like"/>
    <property type="match status" value="2"/>
</dbReference>
<dbReference type="NCBIfam" id="TIGR01726">
    <property type="entry name" value="HEQRo_perm_3TM"/>
    <property type="match status" value="1"/>
</dbReference>
<dbReference type="Proteomes" id="UP000186216">
    <property type="component" value="Unassembled WGS sequence"/>
</dbReference>
<dbReference type="PROSITE" id="PS50928">
    <property type="entry name" value="ABC_TM1"/>
    <property type="match status" value="1"/>
</dbReference>
<proteinExistence type="inferred from homology"/>
<dbReference type="CDD" id="cd06261">
    <property type="entry name" value="TM_PBP2"/>
    <property type="match status" value="2"/>
</dbReference>
<accession>A0AA45W2N2</accession>
<evidence type="ECO:0000313" key="11">
    <source>
        <dbReference type="EMBL" id="SIS69329.1"/>
    </source>
</evidence>
<dbReference type="PANTHER" id="PTHR30614">
    <property type="entry name" value="MEMBRANE COMPONENT OF AMINO ACID ABC TRANSPORTER"/>
    <property type="match status" value="1"/>
</dbReference>
<keyword evidence="3 9" id="KW-0813">Transport</keyword>
<gene>
    <name evidence="12" type="ORF">JHX88_10825</name>
    <name evidence="11" type="ORF">SAMN05421772_10334</name>
</gene>
<feature type="domain" description="ABC transmembrane type-1" evidence="10">
    <location>
        <begin position="92"/>
        <end position="410"/>
    </location>
</feature>
<evidence type="ECO:0000256" key="7">
    <source>
        <dbReference type="ARBA" id="ARBA00022989"/>
    </source>
</evidence>
<keyword evidence="14" id="KW-1185">Reference proteome</keyword>
<evidence type="ECO:0000256" key="8">
    <source>
        <dbReference type="ARBA" id="ARBA00023136"/>
    </source>
</evidence>
<feature type="transmembrane region" description="Helical" evidence="9">
    <location>
        <begin position="392"/>
        <end position="413"/>
    </location>
</feature>
<dbReference type="InterPro" id="IPR000515">
    <property type="entry name" value="MetI-like"/>
</dbReference>
<comment type="subcellular location">
    <subcellularLocation>
        <location evidence="1">Cell inner membrane</location>
        <topology evidence="1">Multi-pass membrane protein</topology>
    </subcellularLocation>
    <subcellularLocation>
        <location evidence="9">Cell membrane</location>
        <topology evidence="9">Multi-pass membrane protein</topology>
    </subcellularLocation>
</comment>
<feature type="transmembrane region" description="Helical" evidence="9">
    <location>
        <begin position="358"/>
        <end position="380"/>
    </location>
</feature>
<keyword evidence="6" id="KW-0029">Amino-acid transport</keyword>
<dbReference type="Pfam" id="PF00528">
    <property type="entry name" value="BPD_transp_1"/>
    <property type="match status" value="1"/>
</dbReference>
<evidence type="ECO:0000313" key="13">
    <source>
        <dbReference type="Proteomes" id="UP000186216"/>
    </source>
</evidence>
<evidence type="ECO:0000256" key="4">
    <source>
        <dbReference type="ARBA" id="ARBA00022475"/>
    </source>
</evidence>
<feature type="transmembrane region" description="Helical" evidence="9">
    <location>
        <begin position="27"/>
        <end position="44"/>
    </location>
</feature>
<feature type="transmembrane region" description="Helical" evidence="9">
    <location>
        <begin position="96"/>
        <end position="119"/>
    </location>
</feature>
<keyword evidence="7 9" id="KW-1133">Transmembrane helix</keyword>
<reference evidence="11 13" key="1">
    <citation type="submission" date="2017-01" db="EMBL/GenBank/DDBJ databases">
        <authorList>
            <person name="Varghese N."/>
            <person name="Submissions S."/>
        </authorList>
    </citation>
    <scope>NUCLEOTIDE SEQUENCE [LARGE SCALE GENOMIC DNA]</scope>
    <source>
        <strain evidence="11 13">DSM 18447</strain>
    </source>
</reference>
<protein>
    <submittedName>
        <fullName evidence="12">ABC transporter permease subunit</fullName>
    </submittedName>
    <submittedName>
        <fullName evidence="11">L-glutamine ABC transporter membrane protein /L-glutamate ABC transporter membrane protein /L-aspartate ABC transporter membrane protein /L-asparagine ABC transporter membrane protein</fullName>
    </submittedName>
</protein>
<keyword evidence="5 9" id="KW-0812">Transmembrane</keyword>
<evidence type="ECO:0000256" key="1">
    <source>
        <dbReference type="ARBA" id="ARBA00004429"/>
    </source>
</evidence>
<evidence type="ECO:0000259" key="10">
    <source>
        <dbReference type="PROSITE" id="PS50928"/>
    </source>
</evidence>
<feature type="transmembrane region" description="Helical" evidence="9">
    <location>
        <begin position="248"/>
        <end position="271"/>
    </location>
</feature>
<evidence type="ECO:0000256" key="3">
    <source>
        <dbReference type="ARBA" id="ARBA00022448"/>
    </source>
</evidence>
<dbReference type="InterPro" id="IPR043429">
    <property type="entry name" value="ArtM/GltK/GlnP/TcyL/YhdX-like"/>
</dbReference>
<dbReference type="AlphaFoldDB" id="A0AA45W2N2"/>
<keyword evidence="8 9" id="KW-0472">Membrane</keyword>
<evidence type="ECO:0000256" key="2">
    <source>
        <dbReference type="ARBA" id="ARBA00010072"/>
    </source>
</evidence>
<dbReference type="GO" id="GO:0043190">
    <property type="term" value="C:ATP-binding cassette (ABC) transporter complex"/>
    <property type="evidence" value="ECO:0007669"/>
    <property type="project" value="InterPro"/>
</dbReference>
<dbReference type="PANTHER" id="PTHR30614:SF37">
    <property type="entry name" value="AMINO-ACID ABC TRANSPORTER PERMEASE PROTEIN YHDX-RELATED"/>
    <property type="match status" value="1"/>
</dbReference>
<dbReference type="GO" id="GO:0022857">
    <property type="term" value="F:transmembrane transporter activity"/>
    <property type="evidence" value="ECO:0007669"/>
    <property type="project" value="InterPro"/>
</dbReference>
<organism evidence="11 13">
    <name type="scientific">Paracoccus saliphilus</name>
    <dbReference type="NCBI Taxonomy" id="405559"/>
    <lineage>
        <taxon>Bacteria</taxon>
        <taxon>Pseudomonadati</taxon>
        <taxon>Pseudomonadota</taxon>
        <taxon>Alphaproteobacteria</taxon>
        <taxon>Rhodobacterales</taxon>
        <taxon>Paracoccaceae</taxon>
        <taxon>Paracoccus</taxon>
    </lineage>
</organism>
<evidence type="ECO:0000256" key="9">
    <source>
        <dbReference type="RuleBase" id="RU363032"/>
    </source>
</evidence>
<name>A0AA45W2N2_9RHOB</name>
<dbReference type="Proteomes" id="UP001215549">
    <property type="component" value="Chromosome"/>
</dbReference>
<dbReference type="RefSeq" id="WP_076523898.1">
    <property type="nucleotide sequence ID" value="NZ_CP067140.1"/>
</dbReference>
<evidence type="ECO:0000313" key="14">
    <source>
        <dbReference type="Proteomes" id="UP001215549"/>
    </source>
</evidence>
<feature type="transmembrane region" description="Helical" evidence="9">
    <location>
        <begin position="140"/>
        <end position="161"/>
    </location>
</feature>
<dbReference type="EMBL" id="CP067140">
    <property type="protein sequence ID" value="WCR01448.1"/>
    <property type="molecule type" value="Genomic_DNA"/>
</dbReference>
<evidence type="ECO:0000256" key="6">
    <source>
        <dbReference type="ARBA" id="ARBA00022970"/>
    </source>
</evidence>
<sequence length="422" mass="46306">MTTSMSAPQKPFRLSMLIYDTRYRSKTIQIAALIGFFCGLGWLIDNTVTNLSVLGKEPSFRFLTEEAGYKINQKLIEYTAQDTHLRAAFVGLLNTLLVAVLGCFTATVIGVVVGVLRLSKNWLIARLMTIYIEGFRNVPLLLWIVFIMAILVETLPAPSAFRGDSPAASMILGDSVAISNRGIYVPEALFSRSLGDISLFEGTSLQFEVSLDLVAILAVLGLSIWAAKWLGTRADRIQETTGKRPTTWYIQIPLIAAPILSLLFTLGFHLGLPELKGFNFSGGTHIRNSLLALWLALSLYTGAFIAEIVRAGIMAIDHGQTEAAAALGLRPKRIMSLVIMPQALRVIIPPLISNYLNIIKNSSLAIAVGYLDLTGTLIGITLNQTGRELETLLLGMMVYLTISLGISFAMNWYNKHVKLVER</sequence>
<feature type="transmembrane region" description="Helical" evidence="9">
    <location>
        <begin position="209"/>
        <end position="227"/>
    </location>
</feature>
<keyword evidence="4" id="KW-1003">Cell membrane</keyword>
<reference evidence="12 14" key="2">
    <citation type="submission" date="2021-01" db="EMBL/GenBank/DDBJ databases">
        <title>Biogeographic distribution of Paracoccus.</title>
        <authorList>
            <person name="Hollensteiner J."/>
            <person name="Leineberger J."/>
            <person name="Brinkhoff T."/>
            <person name="Daniel R."/>
        </authorList>
    </citation>
    <scope>NUCLEOTIDE SEQUENCE [LARGE SCALE GENOMIC DNA]</scope>
    <source>
        <strain evidence="12 14">DSM 18447</strain>
    </source>
</reference>
<dbReference type="EMBL" id="FTOU01000003">
    <property type="protein sequence ID" value="SIS69329.1"/>
    <property type="molecule type" value="Genomic_DNA"/>
</dbReference>
<comment type="similarity">
    <text evidence="2">Belongs to the binding-protein-dependent transport system permease family. HisMQ subfamily.</text>
</comment>
<dbReference type="InterPro" id="IPR010065">
    <property type="entry name" value="AA_ABC_transptr_permease_3TM"/>
</dbReference>
<evidence type="ECO:0000313" key="12">
    <source>
        <dbReference type="EMBL" id="WCR01448.1"/>
    </source>
</evidence>
<evidence type="ECO:0000256" key="5">
    <source>
        <dbReference type="ARBA" id="ARBA00022692"/>
    </source>
</evidence>
<feature type="transmembrane region" description="Helical" evidence="9">
    <location>
        <begin position="291"/>
        <end position="313"/>
    </location>
</feature>
<dbReference type="InterPro" id="IPR035906">
    <property type="entry name" value="MetI-like_sf"/>
</dbReference>
<dbReference type="SUPFAM" id="SSF161098">
    <property type="entry name" value="MetI-like"/>
    <property type="match status" value="2"/>
</dbReference>
<dbReference type="GO" id="GO:0006865">
    <property type="term" value="P:amino acid transport"/>
    <property type="evidence" value="ECO:0007669"/>
    <property type="project" value="UniProtKB-KW"/>
</dbReference>